<keyword evidence="1" id="KW-0472">Membrane</keyword>
<protein>
    <submittedName>
        <fullName evidence="2">Uncharacterized protein</fullName>
    </submittedName>
</protein>
<name>A0A4Q7L380_9PSEU</name>
<dbReference type="AlphaFoldDB" id="A0A4Q7L380"/>
<sequence>MTRSDDESRSASALARSYRGERVLTSVIGLVALLVGVAALVVGAGWLGTYRAARPVLDPMAVDWLVRQALTARIAAILLGLAMLVLGLMWFFRSLRPEARPDLALDSTIGKGLTVTAGAISAAIAADAEQVDGVSRARVRAVGDREHPALRLSLWLRDGSDVKTIWREIDSTVLRRARESLGVEHLPTAVRLELGAAERQRVR</sequence>
<keyword evidence="1" id="KW-0812">Transmembrane</keyword>
<feature type="transmembrane region" description="Helical" evidence="1">
    <location>
        <begin position="23"/>
        <end position="50"/>
    </location>
</feature>
<dbReference type="RefSeq" id="WP_130343446.1">
    <property type="nucleotide sequence ID" value="NZ_SGWQ01000002.1"/>
</dbReference>
<proteinExistence type="predicted"/>
<comment type="caution">
    <text evidence="2">The sequence shown here is derived from an EMBL/GenBank/DDBJ whole genome shotgun (WGS) entry which is preliminary data.</text>
</comment>
<keyword evidence="1" id="KW-1133">Transmembrane helix</keyword>
<dbReference type="OrthoDB" id="5186521at2"/>
<evidence type="ECO:0000313" key="2">
    <source>
        <dbReference type="EMBL" id="RZS43634.1"/>
    </source>
</evidence>
<keyword evidence="3" id="KW-1185">Reference proteome</keyword>
<gene>
    <name evidence="2" type="ORF">EV193_102615</name>
</gene>
<dbReference type="EMBL" id="SGWQ01000002">
    <property type="protein sequence ID" value="RZS43634.1"/>
    <property type="molecule type" value="Genomic_DNA"/>
</dbReference>
<evidence type="ECO:0000313" key="3">
    <source>
        <dbReference type="Proteomes" id="UP000294257"/>
    </source>
</evidence>
<feature type="transmembrane region" description="Helical" evidence="1">
    <location>
        <begin position="70"/>
        <end position="92"/>
    </location>
</feature>
<reference evidence="2 3" key="1">
    <citation type="submission" date="2019-02" db="EMBL/GenBank/DDBJ databases">
        <title>Genomic Encyclopedia of Type Strains, Phase IV (KMG-IV): sequencing the most valuable type-strain genomes for metagenomic binning, comparative biology and taxonomic classification.</title>
        <authorList>
            <person name="Goeker M."/>
        </authorList>
    </citation>
    <scope>NUCLEOTIDE SEQUENCE [LARGE SCALE GENOMIC DNA]</scope>
    <source>
        <strain evidence="2 3">DSM 101727</strain>
    </source>
</reference>
<organism evidence="2 3">
    <name type="scientific">Herbihabitans rhizosphaerae</name>
    <dbReference type="NCBI Taxonomy" id="1872711"/>
    <lineage>
        <taxon>Bacteria</taxon>
        <taxon>Bacillati</taxon>
        <taxon>Actinomycetota</taxon>
        <taxon>Actinomycetes</taxon>
        <taxon>Pseudonocardiales</taxon>
        <taxon>Pseudonocardiaceae</taxon>
        <taxon>Herbihabitans</taxon>
    </lineage>
</organism>
<evidence type="ECO:0000256" key="1">
    <source>
        <dbReference type="SAM" id="Phobius"/>
    </source>
</evidence>
<dbReference type="Proteomes" id="UP000294257">
    <property type="component" value="Unassembled WGS sequence"/>
</dbReference>
<accession>A0A4Q7L380</accession>